<name>A0A8J7GSG3_9ACTN</name>
<organism evidence="1 2">
    <name type="scientific">Longispora fulva</name>
    <dbReference type="NCBI Taxonomy" id="619741"/>
    <lineage>
        <taxon>Bacteria</taxon>
        <taxon>Bacillati</taxon>
        <taxon>Actinomycetota</taxon>
        <taxon>Actinomycetes</taxon>
        <taxon>Micromonosporales</taxon>
        <taxon>Micromonosporaceae</taxon>
        <taxon>Longispora</taxon>
    </lineage>
</organism>
<dbReference type="AlphaFoldDB" id="A0A8J7GSG3"/>
<comment type="caution">
    <text evidence="1">The sequence shown here is derived from an EMBL/GenBank/DDBJ whole genome shotgun (WGS) entry which is preliminary data.</text>
</comment>
<proteinExistence type="predicted"/>
<gene>
    <name evidence="1" type="ORF">IW245_002395</name>
</gene>
<evidence type="ECO:0000313" key="2">
    <source>
        <dbReference type="Proteomes" id="UP000622552"/>
    </source>
</evidence>
<reference evidence="1" key="1">
    <citation type="submission" date="2020-11" db="EMBL/GenBank/DDBJ databases">
        <title>Sequencing the genomes of 1000 actinobacteria strains.</title>
        <authorList>
            <person name="Klenk H.-P."/>
        </authorList>
    </citation>
    <scope>NUCLEOTIDE SEQUENCE</scope>
    <source>
        <strain evidence="1">DSM 45356</strain>
    </source>
</reference>
<dbReference type="Proteomes" id="UP000622552">
    <property type="component" value="Unassembled WGS sequence"/>
</dbReference>
<protein>
    <submittedName>
        <fullName evidence="1">Uncharacterized protein</fullName>
    </submittedName>
</protein>
<evidence type="ECO:0000313" key="1">
    <source>
        <dbReference type="EMBL" id="MBG6136201.1"/>
    </source>
</evidence>
<dbReference type="EMBL" id="JADOUF010000001">
    <property type="protein sequence ID" value="MBG6136201.1"/>
    <property type="molecule type" value="Genomic_DNA"/>
</dbReference>
<keyword evidence="2" id="KW-1185">Reference proteome</keyword>
<sequence>MRAKLKRLVARQILVETEPGLFTITATTSA</sequence>
<accession>A0A8J7GSG3</accession>